<proteinExistence type="predicted"/>
<dbReference type="InterPro" id="IPR036163">
    <property type="entry name" value="HMA_dom_sf"/>
</dbReference>
<dbReference type="STRING" id="1577474.GA0111570_102271"/>
<dbReference type="InterPro" id="IPR006121">
    <property type="entry name" value="HMA_dom"/>
</dbReference>
<organism evidence="3 4">
    <name type="scientific">Raineyella antarctica</name>
    <dbReference type="NCBI Taxonomy" id="1577474"/>
    <lineage>
        <taxon>Bacteria</taxon>
        <taxon>Bacillati</taxon>
        <taxon>Actinomycetota</taxon>
        <taxon>Actinomycetes</taxon>
        <taxon>Propionibacteriales</taxon>
        <taxon>Propionibacteriaceae</taxon>
        <taxon>Raineyella</taxon>
    </lineage>
</organism>
<sequence>MATNEYTVTGMTCGHCVSAVTEEVSAVDGVSDVKVDLESGRMAVTSATEVPLETIAAAVDEAGGYTVVPA</sequence>
<dbReference type="Pfam" id="PF00403">
    <property type="entry name" value="HMA"/>
    <property type="match status" value="1"/>
</dbReference>
<dbReference type="Proteomes" id="UP000199086">
    <property type="component" value="Unassembled WGS sequence"/>
</dbReference>
<accession>A0A1G6GEP7</accession>
<feature type="domain" description="HMA" evidence="2">
    <location>
        <begin position="2"/>
        <end position="67"/>
    </location>
</feature>
<dbReference type="RefSeq" id="WP_425438604.1">
    <property type="nucleotide sequence ID" value="NZ_FMYF01000002.1"/>
</dbReference>
<dbReference type="SUPFAM" id="SSF55008">
    <property type="entry name" value="HMA, heavy metal-associated domain"/>
    <property type="match status" value="1"/>
</dbReference>
<evidence type="ECO:0000313" key="4">
    <source>
        <dbReference type="Proteomes" id="UP000199086"/>
    </source>
</evidence>
<dbReference type="PROSITE" id="PS50846">
    <property type="entry name" value="HMA_2"/>
    <property type="match status" value="1"/>
</dbReference>
<evidence type="ECO:0000259" key="2">
    <source>
        <dbReference type="PROSITE" id="PS50846"/>
    </source>
</evidence>
<evidence type="ECO:0000256" key="1">
    <source>
        <dbReference type="ARBA" id="ARBA00022723"/>
    </source>
</evidence>
<dbReference type="InterPro" id="IPR017969">
    <property type="entry name" value="Heavy-metal-associated_CS"/>
</dbReference>
<dbReference type="EMBL" id="FMYF01000002">
    <property type="protein sequence ID" value="SDB80481.1"/>
    <property type="molecule type" value="Genomic_DNA"/>
</dbReference>
<reference evidence="3 4" key="1">
    <citation type="submission" date="2016-06" db="EMBL/GenBank/DDBJ databases">
        <authorList>
            <person name="Olsen C.W."/>
            <person name="Carey S."/>
            <person name="Hinshaw L."/>
            <person name="Karasin A.I."/>
        </authorList>
    </citation>
    <scope>NUCLEOTIDE SEQUENCE [LARGE SCALE GENOMIC DNA]</scope>
    <source>
        <strain evidence="3 4">LZ-22</strain>
    </source>
</reference>
<dbReference type="CDD" id="cd00371">
    <property type="entry name" value="HMA"/>
    <property type="match status" value="1"/>
</dbReference>
<keyword evidence="1" id="KW-0479">Metal-binding</keyword>
<name>A0A1G6GEP7_9ACTN</name>
<gene>
    <name evidence="3" type="ORF">GA0111570_102271</name>
</gene>
<dbReference type="Gene3D" id="3.30.70.100">
    <property type="match status" value="1"/>
</dbReference>
<protein>
    <submittedName>
        <fullName evidence="3">Copper chaperone CopZ</fullName>
    </submittedName>
</protein>
<dbReference type="AlphaFoldDB" id="A0A1G6GEP7"/>
<keyword evidence="4" id="KW-1185">Reference proteome</keyword>
<evidence type="ECO:0000313" key="3">
    <source>
        <dbReference type="EMBL" id="SDB80481.1"/>
    </source>
</evidence>
<dbReference type="GO" id="GO:0046872">
    <property type="term" value="F:metal ion binding"/>
    <property type="evidence" value="ECO:0007669"/>
    <property type="project" value="UniProtKB-KW"/>
</dbReference>
<dbReference type="PROSITE" id="PS01047">
    <property type="entry name" value="HMA_1"/>
    <property type="match status" value="1"/>
</dbReference>